<protein>
    <submittedName>
        <fullName evidence="2">Isocitrate lyase/PEP mutase family protein</fullName>
    </submittedName>
</protein>
<dbReference type="Proteomes" id="UP000473699">
    <property type="component" value="Unassembled WGS sequence"/>
</dbReference>
<evidence type="ECO:0000256" key="1">
    <source>
        <dbReference type="ARBA" id="ARBA00038455"/>
    </source>
</evidence>
<gene>
    <name evidence="2" type="ORF">FYJ74_04855</name>
</gene>
<dbReference type="InterPro" id="IPR039556">
    <property type="entry name" value="ICL/PEPM"/>
</dbReference>
<dbReference type="SUPFAM" id="SSF51621">
    <property type="entry name" value="Phosphoenolpyruvate/pyruvate domain"/>
    <property type="match status" value="1"/>
</dbReference>
<comment type="caution">
    <text evidence="2">The sequence shown here is derived from an EMBL/GenBank/DDBJ whole genome shotgun (WGS) entry which is preliminary data.</text>
</comment>
<dbReference type="InterPro" id="IPR040442">
    <property type="entry name" value="Pyrv_kinase-like_dom_sf"/>
</dbReference>
<dbReference type="PANTHER" id="PTHR42905:SF7">
    <property type="entry name" value="PHOSPHOENOLPYRUVATE PHOSPHOMUTASE"/>
    <property type="match status" value="1"/>
</dbReference>
<keyword evidence="2" id="KW-0456">Lyase</keyword>
<organism evidence="2 3">
    <name type="scientific">Pyramidobacter porci</name>
    <dbReference type="NCBI Taxonomy" id="2605789"/>
    <lineage>
        <taxon>Bacteria</taxon>
        <taxon>Thermotogati</taxon>
        <taxon>Synergistota</taxon>
        <taxon>Synergistia</taxon>
        <taxon>Synergistales</taxon>
        <taxon>Dethiosulfovibrionaceae</taxon>
        <taxon>Pyramidobacter</taxon>
    </lineage>
</organism>
<keyword evidence="3" id="KW-1185">Reference proteome</keyword>
<evidence type="ECO:0000313" key="3">
    <source>
        <dbReference type="Proteomes" id="UP000473699"/>
    </source>
</evidence>
<dbReference type="InterPro" id="IPR015813">
    <property type="entry name" value="Pyrv/PenolPyrv_kinase-like_dom"/>
</dbReference>
<dbReference type="Gene3D" id="3.20.20.60">
    <property type="entry name" value="Phosphoenolpyruvate-binding domains"/>
    <property type="match status" value="1"/>
</dbReference>
<sequence length="298" mass="32659">MKKSTRLRELLKKRQALVVPGAHDVLSARLIQKYDFQAAQASGFGLAATMLGLPDMAFLSFGEMLELTRNIANAIDIPLMGDADTGFGNSVNAMFVTRKYIEAGCAGMNIEDQAFPKRCGHLEGKTIIPMEEMVLKVKACKEVRDSIDPDFIINARTDAIAVEGIDKAIERGNAYIEAGADMIFVEAPRTADDICRAVKEIHGLVSINFMDMVSGGKTPLLPLEEMRKIGVARISVPVGLLFSAVKGMTRYLEALSSGTSQGRSELVTPMADYKELIGFNAFRELEKKYLPKFVDNNN</sequence>
<dbReference type="GO" id="GO:0016833">
    <property type="term" value="F:oxo-acid-lyase activity"/>
    <property type="evidence" value="ECO:0007669"/>
    <property type="project" value="UniProtKB-ARBA"/>
</dbReference>
<accession>A0A6L5YCU4</accession>
<name>A0A6L5YCU4_9BACT</name>
<evidence type="ECO:0000313" key="2">
    <source>
        <dbReference type="EMBL" id="MST55362.1"/>
    </source>
</evidence>
<reference evidence="2 3" key="1">
    <citation type="submission" date="2019-08" db="EMBL/GenBank/DDBJ databases">
        <title>In-depth cultivation of the pig gut microbiome towards novel bacterial diversity and tailored functional studies.</title>
        <authorList>
            <person name="Wylensek D."/>
            <person name="Hitch T.C.A."/>
            <person name="Clavel T."/>
        </authorList>
    </citation>
    <scope>NUCLEOTIDE SEQUENCE [LARGE SCALE GENOMIC DNA]</scope>
    <source>
        <strain evidence="2 3">SM-530-WT-4B</strain>
    </source>
</reference>
<proteinExistence type="inferred from homology"/>
<dbReference type="AlphaFoldDB" id="A0A6L5YCU4"/>
<dbReference type="Pfam" id="PF13714">
    <property type="entry name" value="PEP_mutase"/>
    <property type="match status" value="1"/>
</dbReference>
<dbReference type="RefSeq" id="WP_154528464.1">
    <property type="nucleotide sequence ID" value="NZ_VUNH01000004.1"/>
</dbReference>
<dbReference type="PANTHER" id="PTHR42905">
    <property type="entry name" value="PHOSPHOENOLPYRUVATE CARBOXYLASE"/>
    <property type="match status" value="1"/>
</dbReference>
<dbReference type="InterPro" id="IPR018523">
    <property type="entry name" value="Isocitrate_lyase_ph_CS"/>
</dbReference>
<dbReference type="CDD" id="cd00377">
    <property type="entry name" value="ICL_PEPM"/>
    <property type="match status" value="1"/>
</dbReference>
<dbReference type="EMBL" id="VUNH01000004">
    <property type="protein sequence ID" value="MST55362.1"/>
    <property type="molecule type" value="Genomic_DNA"/>
</dbReference>
<dbReference type="PROSITE" id="PS00161">
    <property type="entry name" value="ISOCITRATE_LYASE"/>
    <property type="match status" value="1"/>
</dbReference>
<comment type="similarity">
    <text evidence="1">Belongs to the isocitrate lyase/PEP mutase superfamily. PEP mutase family.</text>
</comment>